<keyword evidence="1" id="KW-0067">ATP-binding</keyword>
<organism evidence="1 2">
    <name type="scientific">Thelephora ganbajun</name>
    <name type="common">Ganba fungus</name>
    <dbReference type="NCBI Taxonomy" id="370292"/>
    <lineage>
        <taxon>Eukaryota</taxon>
        <taxon>Fungi</taxon>
        <taxon>Dikarya</taxon>
        <taxon>Basidiomycota</taxon>
        <taxon>Agaricomycotina</taxon>
        <taxon>Agaricomycetes</taxon>
        <taxon>Thelephorales</taxon>
        <taxon>Thelephoraceae</taxon>
        <taxon>Thelephora</taxon>
    </lineage>
</organism>
<reference evidence="1" key="1">
    <citation type="submission" date="2019-10" db="EMBL/GenBank/DDBJ databases">
        <authorList>
            <consortium name="DOE Joint Genome Institute"/>
            <person name="Kuo A."/>
            <person name="Miyauchi S."/>
            <person name="Kiss E."/>
            <person name="Drula E."/>
            <person name="Kohler A."/>
            <person name="Sanchez-Garcia M."/>
            <person name="Andreopoulos B."/>
            <person name="Barry K.W."/>
            <person name="Bonito G."/>
            <person name="Buee M."/>
            <person name="Carver A."/>
            <person name="Chen C."/>
            <person name="Cichocki N."/>
            <person name="Clum A."/>
            <person name="Culley D."/>
            <person name="Crous P.W."/>
            <person name="Fauchery L."/>
            <person name="Girlanda M."/>
            <person name="Hayes R."/>
            <person name="Keri Z."/>
            <person name="Labutti K."/>
            <person name="Lipzen A."/>
            <person name="Lombard V."/>
            <person name="Magnuson J."/>
            <person name="Maillard F."/>
            <person name="Morin E."/>
            <person name="Murat C."/>
            <person name="Nolan M."/>
            <person name="Ohm R."/>
            <person name="Pangilinan J."/>
            <person name="Pereira M."/>
            <person name="Perotto S."/>
            <person name="Peter M."/>
            <person name="Riley R."/>
            <person name="Sitrit Y."/>
            <person name="Stielow B."/>
            <person name="Szollosi G."/>
            <person name="Zifcakova L."/>
            <person name="Stursova M."/>
            <person name="Spatafora J.W."/>
            <person name="Tedersoo L."/>
            <person name="Vaario L.-M."/>
            <person name="Yamada A."/>
            <person name="Yan M."/>
            <person name="Wang P."/>
            <person name="Xu J."/>
            <person name="Bruns T."/>
            <person name="Baldrian P."/>
            <person name="Vilgalys R."/>
            <person name="Henrissat B."/>
            <person name="Grigoriev I.V."/>
            <person name="Hibbett D."/>
            <person name="Nagy L.G."/>
            <person name="Martin F.M."/>
        </authorList>
    </citation>
    <scope>NUCLEOTIDE SEQUENCE</scope>
    <source>
        <strain evidence="1">P2</strain>
    </source>
</reference>
<protein>
    <submittedName>
        <fullName evidence="1">ATP-dependent DNA helicase</fullName>
    </submittedName>
</protein>
<dbReference type="EMBL" id="MU117969">
    <property type="protein sequence ID" value="KAF9652354.1"/>
    <property type="molecule type" value="Genomic_DNA"/>
</dbReference>
<keyword evidence="1" id="KW-0547">Nucleotide-binding</keyword>
<reference evidence="1" key="2">
    <citation type="journal article" date="2020" name="Nat. Commun.">
        <title>Large-scale genome sequencing of mycorrhizal fungi provides insights into the early evolution of symbiotic traits.</title>
        <authorList>
            <person name="Miyauchi S."/>
            <person name="Kiss E."/>
            <person name="Kuo A."/>
            <person name="Drula E."/>
            <person name="Kohler A."/>
            <person name="Sanchez-Garcia M."/>
            <person name="Morin E."/>
            <person name="Andreopoulos B."/>
            <person name="Barry K.W."/>
            <person name="Bonito G."/>
            <person name="Buee M."/>
            <person name="Carver A."/>
            <person name="Chen C."/>
            <person name="Cichocki N."/>
            <person name="Clum A."/>
            <person name="Culley D."/>
            <person name="Crous P.W."/>
            <person name="Fauchery L."/>
            <person name="Girlanda M."/>
            <person name="Hayes R.D."/>
            <person name="Keri Z."/>
            <person name="LaButti K."/>
            <person name="Lipzen A."/>
            <person name="Lombard V."/>
            <person name="Magnuson J."/>
            <person name="Maillard F."/>
            <person name="Murat C."/>
            <person name="Nolan M."/>
            <person name="Ohm R.A."/>
            <person name="Pangilinan J."/>
            <person name="Pereira M.F."/>
            <person name="Perotto S."/>
            <person name="Peter M."/>
            <person name="Pfister S."/>
            <person name="Riley R."/>
            <person name="Sitrit Y."/>
            <person name="Stielow J.B."/>
            <person name="Szollosi G."/>
            <person name="Zifcakova L."/>
            <person name="Stursova M."/>
            <person name="Spatafora J.W."/>
            <person name="Tedersoo L."/>
            <person name="Vaario L.M."/>
            <person name="Yamada A."/>
            <person name="Yan M."/>
            <person name="Wang P."/>
            <person name="Xu J."/>
            <person name="Bruns T."/>
            <person name="Baldrian P."/>
            <person name="Vilgalys R."/>
            <person name="Dunand C."/>
            <person name="Henrissat B."/>
            <person name="Grigoriev I.V."/>
            <person name="Hibbett D."/>
            <person name="Nagy L.G."/>
            <person name="Martin F.M."/>
        </authorList>
    </citation>
    <scope>NUCLEOTIDE SEQUENCE</scope>
    <source>
        <strain evidence="1">P2</strain>
    </source>
</reference>
<comment type="caution">
    <text evidence="1">The sequence shown here is derived from an EMBL/GenBank/DDBJ whole genome shotgun (WGS) entry which is preliminary data.</text>
</comment>
<sequence>MEQEFEWSKQLKSKLKRVFGIDDFRLCQKGVCNANLHQRHIICVMPTGGGKSLTYQLPALLSRGCTLVVSPLISLMADQVLHLKENNVEAVMLNSTTPKHEIEQTYERLMNPPANGEEGIKLLYVTPERIKQSARFMRFLLDLTRSGFLVRIVIDEAHCISSMGHDYRPDYLQLRRLAENLRHIPILALSATCPPRVQNDIIKILGLPQATSGTTAEPGKTVFFSSPLYRKNLHYKVISKPSKESDHLDMIVNYILEKYPNESGIVYCTTKLAKGLRERSRGKIKTGIYHADIEAAKKQMLHEKWRQGSVKVVCATIAFGLGIDKSDVRFVLHHSVRKTVEGYYQESGRAGRDGKDSDCILYYRPQDAASILAMTPGTGNVREILRYAQDMSECRKVFFAQYFSASANLDVSAWSADGTAALERCGHCDNCLRDGTSNKREDKTREAWQILKIAEEVYDLKGNVTIASLAALAGGNRQCKIKVKQKRGAATEMQIDVNRIAGGKVNLTVSDTEILIIELLIEGYLTAQVQQTTYTTYAYLIPSLTASRITRHAREDLAKCDYSVRCHFPIKVRKNAKGKGRAVSVEGSLPPQNHSSTSRAGPSHLTKRKREEVDDPGDDETVIEISSDAAYGGDEILEADPPPRSRGGQKPLGSGTRKAEARPDVMAVDSDPGEESYVPDSEGDDVWMYSHRPNQRQRRRTKSSTTMADLSDF</sequence>
<keyword evidence="2" id="KW-1185">Reference proteome</keyword>
<name>A0ACB6ZS04_THEGA</name>
<keyword evidence="1" id="KW-0347">Helicase</keyword>
<keyword evidence="1" id="KW-0378">Hydrolase</keyword>
<gene>
    <name evidence="1" type="ORF">BDM02DRAFT_3089487</name>
</gene>
<accession>A0ACB6ZS04</accession>
<dbReference type="Proteomes" id="UP000886501">
    <property type="component" value="Unassembled WGS sequence"/>
</dbReference>
<proteinExistence type="predicted"/>
<evidence type="ECO:0000313" key="2">
    <source>
        <dbReference type="Proteomes" id="UP000886501"/>
    </source>
</evidence>
<evidence type="ECO:0000313" key="1">
    <source>
        <dbReference type="EMBL" id="KAF9652354.1"/>
    </source>
</evidence>